<accession>T0Z344</accession>
<reference evidence="2" key="2">
    <citation type="journal article" date="2014" name="ISME J.">
        <title>Microbial stratification in low pH oxic and suboxic macroscopic growths along an acid mine drainage.</title>
        <authorList>
            <person name="Mendez-Garcia C."/>
            <person name="Mesa V."/>
            <person name="Sprenger R.R."/>
            <person name="Richter M."/>
            <person name="Diez M.S."/>
            <person name="Solano J."/>
            <person name="Bargiela R."/>
            <person name="Golyshina O.V."/>
            <person name="Manteca A."/>
            <person name="Ramos J.L."/>
            <person name="Gallego J.R."/>
            <person name="Llorente I."/>
            <person name="Martins Dos Santos V.A."/>
            <person name="Jensen O.N."/>
            <person name="Pelaez A.I."/>
            <person name="Sanchez J."/>
            <person name="Ferrer M."/>
        </authorList>
    </citation>
    <scope>NUCLEOTIDE SEQUENCE</scope>
</reference>
<protein>
    <submittedName>
        <fullName evidence="2">Hemerythrin/HHE cation-binding motif domain protein</fullName>
    </submittedName>
</protein>
<dbReference type="Gene3D" id="1.20.120.520">
    <property type="entry name" value="nmb1532 protein domain like"/>
    <property type="match status" value="1"/>
</dbReference>
<name>T0Z344_9ZZZZ</name>
<dbReference type="InterPro" id="IPR012312">
    <property type="entry name" value="Hemerythrin-like"/>
</dbReference>
<dbReference type="EMBL" id="AUZZ01008204">
    <property type="protein sequence ID" value="EQD38682.1"/>
    <property type="molecule type" value="Genomic_DNA"/>
</dbReference>
<dbReference type="Pfam" id="PF01814">
    <property type="entry name" value="Hemerythrin"/>
    <property type="match status" value="1"/>
</dbReference>
<organism evidence="2">
    <name type="scientific">mine drainage metagenome</name>
    <dbReference type="NCBI Taxonomy" id="410659"/>
    <lineage>
        <taxon>unclassified sequences</taxon>
        <taxon>metagenomes</taxon>
        <taxon>ecological metagenomes</taxon>
    </lineage>
</organism>
<gene>
    <name evidence="2" type="ORF">B2A_11370</name>
</gene>
<sequence>LRNDLPSTEDFLTPMHKGLRSMIYDLAARLQSTDLTDLTEAAPVLADLQHELGGPRPTACIVCLLHAHAGHEDIWAFPSLRAFDPMLLDELMQDHRELEERIRTLARMGNDLAAGSDPAARRSAARRLLLGANDLFAAYLGHMNREEAALVPLMNQRLTDGEILALRSAMERAMRPDRRIELFRWMLRSLDVHELTAWFRDVRLAAPPETLESLLRLADAEVDPARWAVARVRAGL</sequence>
<proteinExistence type="predicted"/>
<reference evidence="2" key="1">
    <citation type="submission" date="2013-08" db="EMBL/GenBank/DDBJ databases">
        <authorList>
            <person name="Mendez C."/>
            <person name="Richter M."/>
            <person name="Ferrer M."/>
            <person name="Sanchez J."/>
        </authorList>
    </citation>
    <scope>NUCLEOTIDE SEQUENCE</scope>
</reference>
<comment type="caution">
    <text evidence="2">The sequence shown here is derived from an EMBL/GenBank/DDBJ whole genome shotgun (WGS) entry which is preliminary data.</text>
</comment>
<feature type="domain" description="Hemerythrin-like" evidence="1">
    <location>
        <begin position="64"/>
        <end position="153"/>
    </location>
</feature>
<evidence type="ECO:0000259" key="1">
    <source>
        <dbReference type="Pfam" id="PF01814"/>
    </source>
</evidence>
<feature type="non-terminal residue" evidence="2">
    <location>
        <position position="1"/>
    </location>
</feature>
<evidence type="ECO:0000313" key="2">
    <source>
        <dbReference type="EMBL" id="EQD38682.1"/>
    </source>
</evidence>
<dbReference type="AlphaFoldDB" id="T0Z344"/>